<sequence>MKYSKSYVALITPFDKNLKVDVEKIKELVNFHIENMTSGIVVCGTTGEAATLSEEEYILAIKTVVDEVKGRIKVVAGAGSNSTEKAVYLTKLCKDLGVDAVLSVTPYYNKPTQRAIINHYMKIAEVGIDVILYNVPSRTGVNMDVETTVLLSKVKNIVGIKEATGNIDQMIEIVNRVDKDFSVISGEDNFMLPMQAIGSCGVISVTANALPKQVAMQFELTGEERFDLHKFMYNIHKSMFIEGNPVTIKAAMNVLGILENDFVREPLLSSTEETKKELIKLFSKKGLI</sequence>
<dbReference type="SUPFAM" id="SSF51569">
    <property type="entry name" value="Aldolase"/>
    <property type="match status" value="1"/>
</dbReference>
<dbReference type="PROSITE" id="PS00666">
    <property type="entry name" value="DHDPS_2"/>
    <property type="match status" value="1"/>
</dbReference>
<feature type="site" description="Part of a proton relay during catalysis" evidence="12">
    <location>
        <position position="45"/>
    </location>
</feature>
<dbReference type="InterPro" id="IPR002220">
    <property type="entry name" value="DapA-like"/>
</dbReference>
<evidence type="ECO:0000256" key="1">
    <source>
        <dbReference type="ARBA" id="ARBA00003294"/>
    </source>
</evidence>
<keyword evidence="6 12" id="KW-0028">Amino-acid biosynthesis</keyword>
<keyword evidence="10 12" id="KW-0704">Schiff base</keyword>
<dbReference type="InterPro" id="IPR005263">
    <property type="entry name" value="DapA"/>
</dbReference>
<evidence type="ECO:0000313" key="16">
    <source>
        <dbReference type="EMBL" id="NYV27318.1"/>
    </source>
</evidence>
<comment type="function">
    <text evidence="1 12">Catalyzes the condensation of (S)-aspartate-beta-semialdehyde [(S)-ASA] and pyruvate to 4-hydroxy-tetrahydrodipicolinate (HTPA).</text>
</comment>
<protein>
    <recommendedName>
        <fullName evidence="4 12">4-hydroxy-tetrahydrodipicolinate synthase</fullName>
        <shortName evidence="12">HTPA synthase</shortName>
        <ecNumber evidence="4 12">4.3.3.7</ecNumber>
    </recommendedName>
</protein>
<feature type="active site" description="Schiff-base intermediate with substrate" evidence="12 14">
    <location>
        <position position="161"/>
    </location>
</feature>
<dbReference type="PANTHER" id="PTHR12128">
    <property type="entry name" value="DIHYDRODIPICOLINATE SYNTHASE"/>
    <property type="match status" value="1"/>
</dbReference>
<name>A0A7Z0PEM7_9FUSO</name>
<keyword evidence="8 12" id="KW-0457">Lysine biosynthesis</keyword>
<comment type="pathway">
    <text evidence="2 12">Amino-acid biosynthesis; L-lysine biosynthesis via DAP pathway; (S)-tetrahydrodipicolinate from L-aspartate: step 3/4.</text>
</comment>
<dbReference type="NCBIfam" id="TIGR00674">
    <property type="entry name" value="dapA"/>
    <property type="match status" value="1"/>
</dbReference>
<proteinExistence type="inferred from homology"/>
<dbReference type="GO" id="GO:0008840">
    <property type="term" value="F:4-hydroxy-tetrahydrodipicolinate synthase activity"/>
    <property type="evidence" value="ECO:0007669"/>
    <property type="project" value="UniProtKB-UniRule"/>
</dbReference>
<evidence type="ECO:0000256" key="2">
    <source>
        <dbReference type="ARBA" id="ARBA00005120"/>
    </source>
</evidence>
<keyword evidence="17" id="KW-1185">Reference proteome</keyword>
<keyword evidence="7 12" id="KW-0220">Diaminopimelate biosynthesis</keyword>
<dbReference type="GO" id="GO:0019877">
    <property type="term" value="P:diaminopimelate biosynthetic process"/>
    <property type="evidence" value="ECO:0007669"/>
    <property type="project" value="UniProtKB-UniRule"/>
</dbReference>
<dbReference type="Gene3D" id="3.20.20.70">
    <property type="entry name" value="Aldolase class I"/>
    <property type="match status" value="1"/>
</dbReference>
<evidence type="ECO:0000256" key="13">
    <source>
        <dbReference type="PIRNR" id="PIRNR001365"/>
    </source>
</evidence>
<keyword evidence="5 12" id="KW-0963">Cytoplasm</keyword>
<comment type="subcellular location">
    <subcellularLocation>
        <location evidence="12">Cytoplasm</location>
    </subcellularLocation>
</comment>
<evidence type="ECO:0000256" key="4">
    <source>
        <dbReference type="ARBA" id="ARBA00012086"/>
    </source>
</evidence>
<evidence type="ECO:0000256" key="7">
    <source>
        <dbReference type="ARBA" id="ARBA00022915"/>
    </source>
</evidence>
<evidence type="ECO:0000313" key="17">
    <source>
        <dbReference type="Proteomes" id="UP000526184"/>
    </source>
</evidence>
<dbReference type="EMBL" id="JABMKT010000001">
    <property type="protein sequence ID" value="NYV27318.1"/>
    <property type="molecule type" value="Genomic_DNA"/>
</dbReference>
<feature type="site" description="Part of a proton relay during catalysis" evidence="12">
    <location>
        <position position="108"/>
    </location>
</feature>
<dbReference type="PIRSF" id="PIRSF001365">
    <property type="entry name" value="DHDPS"/>
    <property type="match status" value="1"/>
</dbReference>
<accession>A0A7Z0PEM7</accession>
<dbReference type="RefSeq" id="WP_180135231.1">
    <property type="nucleotide sequence ID" value="NZ_CBCRWS010000001.1"/>
</dbReference>
<evidence type="ECO:0000256" key="8">
    <source>
        <dbReference type="ARBA" id="ARBA00023154"/>
    </source>
</evidence>
<evidence type="ECO:0000256" key="5">
    <source>
        <dbReference type="ARBA" id="ARBA00022490"/>
    </source>
</evidence>
<feature type="binding site" evidence="12 15">
    <location>
        <position position="46"/>
    </location>
    <ligand>
        <name>pyruvate</name>
        <dbReference type="ChEBI" id="CHEBI:15361"/>
    </ligand>
</feature>
<evidence type="ECO:0000256" key="11">
    <source>
        <dbReference type="ARBA" id="ARBA00047836"/>
    </source>
</evidence>
<dbReference type="PRINTS" id="PR00146">
    <property type="entry name" value="DHPICSNTHASE"/>
</dbReference>
<dbReference type="InterPro" id="IPR020624">
    <property type="entry name" value="Schiff_base-form_aldolases_CS"/>
</dbReference>
<dbReference type="InterPro" id="IPR020625">
    <property type="entry name" value="Schiff_base-form_aldolases_AS"/>
</dbReference>
<comment type="caution">
    <text evidence="12">Was originally thought to be a dihydrodipicolinate synthase (DHDPS), catalyzing the condensation of (S)-aspartate-beta-semialdehyde [(S)-ASA] and pyruvate to dihydrodipicolinate (DHDP). However, it was shown in E.coli that the product of the enzymatic reaction is not dihydrodipicolinate but in fact (4S)-4-hydroxy-2,3,4,5-tetrahydro-(2S)-dipicolinic acid (HTPA), and that the consecutive dehydration reaction leading to DHDP is not spontaneous but catalyzed by DapB.</text>
</comment>
<dbReference type="CDD" id="cd00950">
    <property type="entry name" value="DHDPS"/>
    <property type="match status" value="1"/>
</dbReference>
<dbReference type="HAMAP" id="MF_00418">
    <property type="entry name" value="DapA"/>
    <property type="match status" value="1"/>
</dbReference>
<reference evidence="16 17" key="1">
    <citation type="submission" date="2020-05" db="EMBL/GenBank/DDBJ databases">
        <title>Streptobacillus felis strain LHL191014123.</title>
        <authorList>
            <person name="Fawzy A."/>
            <person name="Rau J."/>
            <person name="Risse K."/>
            <person name="Schauerte N."/>
            <person name="Geiger C."/>
            <person name="Blom J."/>
            <person name="Imirzalioglu C."/>
            <person name="Falgenhauer J."/>
            <person name="Bach A."/>
            <person name="Herden C."/>
            <person name="Eisenberg T."/>
        </authorList>
    </citation>
    <scope>NUCLEOTIDE SEQUENCE [LARGE SCALE GENOMIC DNA]</scope>
    <source>
        <strain evidence="16 17">LHL191014123</strain>
    </source>
</reference>
<dbReference type="Proteomes" id="UP000526184">
    <property type="component" value="Unassembled WGS sequence"/>
</dbReference>
<dbReference type="InterPro" id="IPR013785">
    <property type="entry name" value="Aldolase_TIM"/>
</dbReference>
<keyword evidence="9 12" id="KW-0456">Lyase</keyword>
<dbReference type="EC" id="4.3.3.7" evidence="4 12"/>
<comment type="caution">
    <text evidence="16">The sequence shown here is derived from an EMBL/GenBank/DDBJ whole genome shotgun (WGS) entry which is preliminary data.</text>
</comment>
<comment type="similarity">
    <text evidence="3 12 13">Belongs to the DapA family.</text>
</comment>
<evidence type="ECO:0000256" key="12">
    <source>
        <dbReference type="HAMAP-Rule" id="MF_00418"/>
    </source>
</evidence>
<dbReference type="Pfam" id="PF00701">
    <property type="entry name" value="DHDPS"/>
    <property type="match status" value="1"/>
</dbReference>
<evidence type="ECO:0000256" key="3">
    <source>
        <dbReference type="ARBA" id="ARBA00007592"/>
    </source>
</evidence>
<feature type="binding site" evidence="12 15">
    <location>
        <position position="203"/>
    </location>
    <ligand>
        <name>pyruvate</name>
        <dbReference type="ChEBI" id="CHEBI:15361"/>
    </ligand>
</feature>
<comment type="catalytic activity">
    <reaction evidence="11 12">
        <text>L-aspartate 4-semialdehyde + pyruvate = (2S,4S)-4-hydroxy-2,3,4,5-tetrahydrodipicolinate + H2O + H(+)</text>
        <dbReference type="Rhea" id="RHEA:34171"/>
        <dbReference type="ChEBI" id="CHEBI:15361"/>
        <dbReference type="ChEBI" id="CHEBI:15377"/>
        <dbReference type="ChEBI" id="CHEBI:15378"/>
        <dbReference type="ChEBI" id="CHEBI:67139"/>
        <dbReference type="ChEBI" id="CHEBI:537519"/>
        <dbReference type="EC" id="4.3.3.7"/>
    </reaction>
</comment>
<dbReference type="PANTHER" id="PTHR12128:SF66">
    <property type="entry name" value="4-HYDROXY-2-OXOGLUTARATE ALDOLASE, MITOCHONDRIAL"/>
    <property type="match status" value="1"/>
</dbReference>
<gene>
    <name evidence="12" type="primary">dapA</name>
    <name evidence="16" type="ORF">HP397_00555</name>
</gene>
<dbReference type="PROSITE" id="PS00665">
    <property type="entry name" value="DHDPS_1"/>
    <property type="match status" value="1"/>
</dbReference>
<evidence type="ECO:0000256" key="15">
    <source>
        <dbReference type="PIRSR" id="PIRSR001365-2"/>
    </source>
</evidence>
<dbReference type="GO" id="GO:0005829">
    <property type="term" value="C:cytosol"/>
    <property type="evidence" value="ECO:0007669"/>
    <property type="project" value="TreeGrafter"/>
</dbReference>
<feature type="active site" description="Proton donor/acceptor" evidence="12 14">
    <location>
        <position position="133"/>
    </location>
</feature>
<dbReference type="SMART" id="SM01130">
    <property type="entry name" value="DHDPS"/>
    <property type="match status" value="1"/>
</dbReference>
<comment type="subunit">
    <text evidence="12">Homotetramer; dimer of dimers.</text>
</comment>
<evidence type="ECO:0000256" key="9">
    <source>
        <dbReference type="ARBA" id="ARBA00023239"/>
    </source>
</evidence>
<evidence type="ECO:0000256" key="14">
    <source>
        <dbReference type="PIRSR" id="PIRSR001365-1"/>
    </source>
</evidence>
<evidence type="ECO:0000256" key="10">
    <source>
        <dbReference type="ARBA" id="ARBA00023270"/>
    </source>
</evidence>
<organism evidence="16 17">
    <name type="scientific">Streptobacillus felis</name>
    <dbReference type="NCBI Taxonomy" id="1384509"/>
    <lineage>
        <taxon>Bacteria</taxon>
        <taxon>Fusobacteriati</taxon>
        <taxon>Fusobacteriota</taxon>
        <taxon>Fusobacteriia</taxon>
        <taxon>Fusobacteriales</taxon>
        <taxon>Leptotrichiaceae</taxon>
        <taxon>Streptobacillus</taxon>
    </lineage>
</organism>
<evidence type="ECO:0000256" key="6">
    <source>
        <dbReference type="ARBA" id="ARBA00022605"/>
    </source>
</evidence>
<dbReference type="UniPathway" id="UPA00034">
    <property type="reaction ID" value="UER00017"/>
</dbReference>
<dbReference type="AlphaFoldDB" id="A0A7Z0PEM7"/>
<dbReference type="GO" id="GO:0009089">
    <property type="term" value="P:lysine biosynthetic process via diaminopimelate"/>
    <property type="evidence" value="ECO:0007669"/>
    <property type="project" value="UniProtKB-UniRule"/>
</dbReference>